<name>A0A7T6YZV2_9BACI</name>
<gene>
    <name evidence="2" type="ORF">HUG15_00395</name>
</gene>
<evidence type="ECO:0000313" key="2">
    <source>
        <dbReference type="EMBL" id="QQK74228.1"/>
    </source>
</evidence>
<dbReference type="AlphaFoldDB" id="A0A7T6YZV2"/>
<dbReference type="Proteomes" id="UP000595823">
    <property type="component" value="Chromosome"/>
</dbReference>
<feature type="domain" description="DUF6792" evidence="1">
    <location>
        <begin position="25"/>
        <end position="237"/>
    </location>
</feature>
<dbReference type="InterPro" id="IPR046742">
    <property type="entry name" value="DUF6792"/>
</dbReference>
<sequence length="481" mass="54301">MGRGDQETLRIRLAELDYRIQNEDGLTDEDIIDEVKRIHVEETGRPLNEVGLFHMKKDQENHGYSTDANGTSFQLTLETEDGKRQEDIYVVSTGTLTDEDWWYNVLGIGVGSGGMNQALETDAFTKDALLYHGANEQTNVYGIGHSQAHNHLVNVQLNNQHFDDVYTYNGAQTNVYQLLQEDEDFEEEVRGKFNIFSQDRDVFRSINPDELEAFAKDYYGDHSDSIHHTRSTSDILYAIDHLPGSFELGNVEEVRTDSDHAGFSDAIASVLQEDLQALSDFLVPFGEAYKEDGSQGVIDMSVENALGFYLNLEDSNLDFTKAREASIVIVEELENANYLSETEARETARDLNVIFNTIENVYDHAIERRHEQDSDGFLDDINNFAENLFIDLFQGGGSYKIILERRLENLMDTFEGLGDTILEHHGLEALLNEQADDGMTYKDNELYLTGSDGSGNKIVLNLSATLDAYSSGMRLLDEQKE</sequence>
<evidence type="ECO:0000259" key="1">
    <source>
        <dbReference type="Pfam" id="PF20591"/>
    </source>
</evidence>
<dbReference type="Pfam" id="PF20591">
    <property type="entry name" value="DUF6792"/>
    <property type="match status" value="1"/>
</dbReference>
<accession>A0A7T6YZV2</accession>
<protein>
    <recommendedName>
        <fullName evidence="1">DUF6792 domain-containing protein</fullName>
    </recommendedName>
</protein>
<organism evidence="2 3">
    <name type="scientific">Salicibibacter cibarius</name>
    <dbReference type="NCBI Taxonomy" id="2743000"/>
    <lineage>
        <taxon>Bacteria</taxon>
        <taxon>Bacillati</taxon>
        <taxon>Bacillota</taxon>
        <taxon>Bacilli</taxon>
        <taxon>Bacillales</taxon>
        <taxon>Bacillaceae</taxon>
        <taxon>Salicibibacter</taxon>
    </lineage>
</organism>
<dbReference type="KEGG" id="scia:HUG15_00395"/>
<dbReference type="EMBL" id="CP054705">
    <property type="protein sequence ID" value="QQK74228.1"/>
    <property type="molecule type" value="Genomic_DNA"/>
</dbReference>
<evidence type="ECO:0000313" key="3">
    <source>
        <dbReference type="Proteomes" id="UP000595823"/>
    </source>
</evidence>
<dbReference type="RefSeq" id="WP_200126242.1">
    <property type="nucleotide sequence ID" value="NZ_CP054705.1"/>
</dbReference>
<proteinExistence type="predicted"/>
<reference evidence="2 3" key="1">
    <citation type="submission" date="2020-06" db="EMBL/GenBank/DDBJ databases">
        <title>Genomic analysis of Salicibibacter sp. NKC5-3.</title>
        <authorList>
            <person name="Oh Y.J."/>
        </authorList>
    </citation>
    <scope>NUCLEOTIDE SEQUENCE [LARGE SCALE GENOMIC DNA]</scope>
    <source>
        <strain evidence="2 3">NKC5-3</strain>
    </source>
</reference>
<keyword evidence="3" id="KW-1185">Reference proteome</keyword>